<proteinExistence type="predicted"/>
<dbReference type="GO" id="GO:0016491">
    <property type="term" value="F:oxidoreductase activity"/>
    <property type="evidence" value="ECO:0007669"/>
    <property type="project" value="UniProtKB-KW"/>
</dbReference>
<evidence type="ECO:0000259" key="3">
    <source>
        <dbReference type="Pfam" id="PF01232"/>
    </source>
</evidence>
<dbReference type="PANTHER" id="PTHR30524:SF0">
    <property type="entry name" value="ALTRONATE OXIDOREDUCTASE-RELATED"/>
    <property type="match status" value="1"/>
</dbReference>
<dbReference type="InterPro" id="IPR008927">
    <property type="entry name" value="6-PGluconate_DH-like_C_sf"/>
</dbReference>
<dbReference type="PANTHER" id="PTHR30524">
    <property type="entry name" value="MANNITOL-1-PHOSPHATE 5-DEHYDROGENASE"/>
    <property type="match status" value="1"/>
</dbReference>
<keyword evidence="2" id="KW-0520">NAD</keyword>
<dbReference type="InterPro" id="IPR013131">
    <property type="entry name" value="Mannitol_DH_N"/>
</dbReference>
<evidence type="ECO:0000313" key="6">
    <source>
        <dbReference type="Proteomes" id="UP000199054"/>
    </source>
</evidence>
<dbReference type="Gene3D" id="1.10.1040.10">
    <property type="entry name" value="N-(1-d-carboxylethyl)-l-norvaline Dehydrogenase, domain 2"/>
    <property type="match status" value="1"/>
</dbReference>
<protein>
    <submittedName>
        <fullName evidence="5">Tagaturonate reductase</fullName>
    </submittedName>
</protein>
<dbReference type="SUPFAM" id="SSF51735">
    <property type="entry name" value="NAD(P)-binding Rossmann-fold domains"/>
    <property type="match status" value="1"/>
</dbReference>
<name>A0A1H8J499_9RHOB</name>
<dbReference type="Gene3D" id="3.40.50.720">
    <property type="entry name" value="NAD(P)-binding Rossmann-like Domain"/>
    <property type="match status" value="1"/>
</dbReference>
<dbReference type="OrthoDB" id="271711at2"/>
<dbReference type="STRING" id="34002.SAMN04489859_101559"/>
<keyword evidence="6" id="KW-1185">Reference proteome</keyword>
<dbReference type="InterPro" id="IPR013328">
    <property type="entry name" value="6PGD_dom2"/>
</dbReference>
<evidence type="ECO:0000256" key="2">
    <source>
        <dbReference type="ARBA" id="ARBA00023027"/>
    </source>
</evidence>
<dbReference type="EMBL" id="FODE01000015">
    <property type="protein sequence ID" value="SEN75136.1"/>
    <property type="molecule type" value="Genomic_DNA"/>
</dbReference>
<evidence type="ECO:0000256" key="1">
    <source>
        <dbReference type="ARBA" id="ARBA00023002"/>
    </source>
</evidence>
<reference evidence="5 6" key="1">
    <citation type="submission" date="2016-10" db="EMBL/GenBank/DDBJ databases">
        <authorList>
            <person name="de Groot N.N."/>
        </authorList>
    </citation>
    <scope>NUCLEOTIDE SEQUENCE [LARGE SCALE GENOMIC DNA]</scope>
    <source>
        <strain evidence="5 6">DSM 8512</strain>
    </source>
</reference>
<dbReference type="RefSeq" id="WP_090612629.1">
    <property type="nucleotide sequence ID" value="NZ_CP067124.1"/>
</dbReference>
<accession>A0A1H8J499</accession>
<feature type="domain" description="Mannitol dehydrogenase N-terminal" evidence="3">
    <location>
        <begin position="5"/>
        <end position="217"/>
    </location>
</feature>
<dbReference type="Pfam" id="PF01232">
    <property type="entry name" value="Mannitol_dh"/>
    <property type="match status" value="1"/>
</dbReference>
<gene>
    <name evidence="5" type="ORF">SAMN04489859_101559</name>
</gene>
<sequence>MQTPIIQFGTSRFLQAHALAYFQTGTPLGDAPAVTVVQSTSDPTRRSRLDALSAQGGYPVHVRGLENGQPVDREERVGVVRRGLGYDGDYAELERIFVQEARWIISNTADRGFDPQPADDLPSPDPAQSYPAKLFYLMRARHLAGGGPLVVLPTELVPGNGDKLRARVRDMAVAQGFDPAFLDAHIWANSLVDRIVSEEIRPAGAVAEPYGLWAIEAQPGLVLPVIHPAIQIVPDLEPVQRLKLHILNLGHSTLIDLWLRAGQQETYVREAISGPLRKALLDIMETEVLPGFALCGMGDQARDYLAVTLERLDNPFLDHRLSDIAQNHASKVDHRITAFLAWAGLSPDQAPKLHAISQSAKDIAP</sequence>
<dbReference type="Pfam" id="PF08125">
    <property type="entry name" value="Mannitol_dh_C"/>
    <property type="match status" value="1"/>
</dbReference>
<dbReference type="AlphaFoldDB" id="A0A1H8J499"/>
<dbReference type="Proteomes" id="UP000199054">
    <property type="component" value="Unassembled WGS sequence"/>
</dbReference>
<keyword evidence="1" id="KW-0560">Oxidoreductase</keyword>
<dbReference type="SUPFAM" id="SSF48179">
    <property type="entry name" value="6-phosphogluconate dehydrogenase C-terminal domain-like"/>
    <property type="match status" value="1"/>
</dbReference>
<dbReference type="InterPro" id="IPR013118">
    <property type="entry name" value="Mannitol_DH_C"/>
</dbReference>
<feature type="domain" description="Mannitol dehydrogenase C-terminal" evidence="4">
    <location>
        <begin position="235"/>
        <end position="338"/>
    </location>
</feature>
<organism evidence="5 6">
    <name type="scientific">Paracoccus alcaliphilus</name>
    <dbReference type="NCBI Taxonomy" id="34002"/>
    <lineage>
        <taxon>Bacteria</taxon>
        <taxon>Pseudomonadati</taxon>
        <taxon>Pseudomonadota</taxon>
        <taxon>Alphaproteobacteria</taxon>
        <taxon>Rhodobacterales</taxon>
        <taxon>Paracoccaceae</taxon>
        <taxon>Paracoccus</taxon>
    </lineage>
</organism>
<evidence type="ECO:0000259" key="4">
    <source>
        <dbReference type="Pfam" id="PF08125"/>
    </source>
</evidence>
<dbReference type="InterPro" id="IPR036291">
    <property type="entry name" value="NAD(P)-bd_dom_sf"/>
</dbReference>
<evidence type="ECO:0000313" key="5">
    <source>
        <dbReference type="EMBL" id="SEN75136.1"/>
    </source>
</evidence>